<proteinExistence type="predicted"/>
<evidence type="ECO:0000256" key="1">
    <source>
        <dbReference type="SAM" id="MobiDB-lite"/>
    </source>
</evidence>
<feature type="compositionally biased region" description="Basic residues" evidence="1">
    <location>
        <begin position="441"/>
        <end position="490"/>
    </location>
</feature>
<protein>
    <submittedName>
        <fullName evidence="2">Uncharacterized protein</fullName>
    </submittedName>
</protein>
<dbReference type="EMBL" id="MN739731">
    <property type="protein sequence ID" value="QHT23466.1"/>
    <property type="molecule type" value="Genomic_DNA"/>
</dbReference>
<reference evidence="2" key="1">
    <citation type="journal article" date="2020" name="Nature">
        <title>Giant virus diversity and host interactions through global metagenomics.</title>
        <authorList>
            <person name="Schulz F."/>
            <person name="Roux S."/>
            <person name="Paez-Espino D."/>
            <person name="Jungbluth S."/>
            <person name="Walsh D.A."/>
            <person name="Denef V.J."/>
            <person name="McMahon K.D."/>
            <person name="Konstantinidis K.T."/>
            <person name="Eloe-Fadrosh E.A."/>
            <person name="Kyrpides N.C."/>
            <person name="Woyke T."/>
        </authorList>
    </citation>
    <scope>NUCLEOTIDE SEQUENCE</scope>
    <source>
        <strain evidence="2">GVMAG-M-3300023179-116</strain>
    </source>
</reference>
<organism evidence="2">
    <name type="scientific">viral metagenome</name>
    <dbReference type="NCBI Taxonomy" id="1070528"/>
    <lineage>
        <taxon>unclassified sequences</taxon>
        <taxon>metagenomes</taxon>
        <taxon>organismal metagenomes</taxon>
    </lineage>
</organism>
<feature type="region of interest" description="Disordered" evidence="1">
    <location>
        <begin position="420"/>
        <end position="490"/>
    </location>
</feature>
<name>A0A6C0E2X6_9ZZZZ</name>
<feature type="compositionally biased region" description="Low complexity" evidence="1">
    <location>
        <begin position="420"/>
        <end position="429"/>
    </location>
</feature>
<accession>A0A6C0E2X6</accession>
<dbReference type="AlphaFoldDB" id="A0A6C0E2X6"/>
<sequence length="490" mass="56712">MSNKNYLFKAFKNIFYNDEDDEDVDNVQIYFNSLGDNDNICHTLPVETVDYKIGQLIHIKGGDNTIYLINNIQDNNNINIVSTIDNKNSKNITQNEILNIININPDTLFIDRDYLKKIEETNPNTFNDTDKLLLKIKYYKSKIAISKIKLKIFEKEAKLVEKNNETVNISAYEELLETALEELTNIPNKETNDDEYINYIKNRFRQFYGINTINNAINLLNNALSAFGIKEVDKDKILNKYILLCDRISFVSIISIPLAYRFKIIRSCIYCFCVFVKTVISDKFVIINIILPLTTYYLYTNMDTTYLVVKNGAYFIKDILSSILCQISTLFYQEELVVVEEEEEEEDASQRSNTTETSYNALTIYSDSTFPSLTSIKSLNELYDKTVINNGNKIDNIGDIIRTQNNSVLESSQASIISSQASTISSQKSYESRPTSPLGGKIKRSRITKKHKRITIRRSKRSKKMKGGKRTRTTKKRRVVRRRKHNTKKY</sequence>
<evidence type="ECO:0000313" key="2">
    <source>
        <dbReference type="EMBL" id="QHT23466.1"/>
    </source>
</evidence>